<dbReference type="OrthoDB" id="265717at2759"/>
<evidence type="ECO:0000259" key="1">
    <source>
        <dbReference type="PROSITE" id="PS50280"/>
    </source>
</evidence>
<feature type="domain" description="SET" evidence="1">
    <location>
        <begin position="153"/>
        <end position="293"/>
    </location>
</feature>
<dbReference type="PROSITE" id="PS50280">
    <property type="entry name" value="SET"/>
    <property type="match status" value="1"/>
</dbReference>
<gene>
    <name evidence="2" type="ORF">VMCG_05980</name>
</gene>
<dbReference type="InterPro" id="IPR011990">
    <property type="entry name" value="TPR-like_helical_dom_sf"/>
</dbReference>
<accession>A0A423WDB5</accession>
<keyword evidence="3" id="KW-1185">Reference proteome</keyword>
<dbReference type="AlphaFoldDB" id="A0A423WDB5"/>
<name>A0A423WDB5_9PEZI</name>
<proteinExistence type="predicted"/>
<evidence type="ECO:0000313" key="3">
    <source>
        <dbReference type="Proteomes" id="UP000283895"/>
    </source>
</evidence>
<dbReference type="Proteomes" id="UP000283895">
    <property type="component" value="Unassembled WGS sequence"/>
</dbReference>
<organism evidence="2 3">
    <name type="scientific">Cytospora schulzeri</name>
    <dbReference type="NCBI Taxonomy" id="448051"/>
    <lineage>
        <taxon>Eukaryota</taxon>
        <taxon>Fungi</taxon>
        <taxon>Dikarya</taxon>
        <taxon>Ascomycota</taxon>
        <taxon>Pezizomycotina</taxon>
        <taxon>Sordariomycetes</taxon>
        <taxon>Sordariomycetidae</taxon>
        <taxon>Diaporthales</taxon>
        <taxon>Cytosporaceae</taxon>
        <taxon>Cytospora</taxon>
    </lineage>
</organism>
<dbReference type="Pfam" id="PF00856">
    <property type="entry name" value="SET"/>
    <property type="match status" value="1"/>
</dbReference>
<comment type="caution">
    <text evidence="2">The sequence shown here is derived from an EMBL/GenBank/DDBJ whole genome shotgun (WGS) entry which is preliminary data.</text>
</comment>
<dbReference type="SMART" id="SM00317">
    <property type="entry name" value="SET"/>
    <property type="match status" value="1"/>
</dbReference>
<sequence>MGMDAGFDMVPRLSRGIVDMQNWNSFIDIIKENYKDDPQVEVKPNYIVFKAGEHPMLPFEGHKFLRFSSKISGRIASETRVESYIDAITRAARARFGSRIQYWNEYGDQYGYYDWNEVHESTRSYEQPDEPETSTIIAHALTGIDPCRELGIPLFEVKDIPGKGRGLFARVNISKGTQILCEKPLLTAGPVPPNKLEPMLAAKLKAMPKTSQRQFLSLHNNFPGKYAFSGIVKTNALPCGPGSPVGGVYTTICLINHSCLPNCHNNWDSNREHETIYAIRPIKAGEEITIPYDHGGPATTRRAFLKSAFGFDCECSICTLPPAELQASDVRRLLIQRLDDAIGDPFRMETSPRESLKDCHSLLQALEEEFEGHTGAHSARLYYDAFQVCIAHGDQARASVFAEKAYKARVVCEGEESPETKRVKSLSLKPADHGSFGLCSTKWKTTRNMSPWRLLPPHQVLVSWPSQTRFNAPFSILARGDVTVAFYIRVDHDPEAYGLDLISPTIPPDTFTGFPVAEGTVLTTKRGYGSIYGWTQLWKQDFDTDDWKFDWAPIQKDSSWLFVWFGPQAQLFDGLTRVGVADLDWTARSFLTYIEDSLMTRSLLETTLGSMDWDMHVAYLSKTFPDWKFSYSQQ</sequence>
<dbReference type="EMBL" id="LKEA01000019">
    <property type="protein sequence ID" value="ROW01302.1"/>
    <property type="molecule type" value="Genomic_DNA"/>
</dbReference>
<evidence type="ECO:0000313" key="2">
    <source>
        <dbReference type="EMBL" id="ROW01302.1"/>
    </source>
</evidence>
<dbReference type="PANTHER" id="PTHR47332:SF4">
    <property type="entry name" value="SET DOMAIN-CONTAINING PROTEIN 5"/>
    <property type="match status" value="1"/>
</dbReference>
<dbReference type="InterPro" id="IPR053185">
    <property type="entry name" value="SET_domain_protein"/>
</dbReference>
<dbReference type="CDD" id="cd20071">
    <property type="entry name" value="SET_SMYD"/>
    <property type="match status" value="1"/>
</dbReference>
<dbReference type="PANTHER" id="PTHR47332">
    <property type="entry name" value="SET DOMAIN-CONTAINING PROTEIN 5"/>
    <property type="match status" value="1"/>
</dbReference>
<dbReference type="InterPro" id="IPR046341">
    <property type="entry name" value="SET_dom_sf"/>
</dbReference>
<dbReference type="InterPro" id="IPR001214">
    <property type="entry name" value="SET_dom"/>
</dbReference>
<dbReference type="Gene3D" id="2.170.270.10">
    <property type="entry name" value="SET domain"/>
    <property type="match status" value="1"/>
</dbReference>
<reference evidence="2 3" key="1">
    <citation type="submission" date="2015-09" db="EMBL/GenBank/DDBJ databases">
        <title>Host preference determinants of Valsa canker pathogens revealed by comparative genomics.</title>
        <authorList>
            <person name="Yin Z."/>
            <person name="Huang L."/>
        </authorList>
    </citation>
    <scope>NUCLEOTIDE SEQUENCE [LARGE SCALE GENOMIC DNA]</scope>
    <source>
        <strain evidence="2 3">03-1</strain>
    </source>
</reference>
<dbReference type="STRING" id="356882.A0A423WDB5"/>
<dbReference type="Gene3D" id="1.25.40.10">
    <property type="entry name" value="Tetratricopeptide repeat domain"/>
    <property type="match status" value="1"/>
</dbReference>
<dbReference type="SUPFAM" id="SSF82199">
    <property type="entry name" value="SET domain"/>
    <property type="match status" value="1"/>
</dbReference>
<protein>
    <recommendedName>
        <fullName evidence="1">SET domain-containing protein</fullName>
    </recommendedName>
</protein>